<name>A0ABW3ZHF2_9RHOB</name>
<dbReference type="NCBIfam" id="NF003322">
    <property type="entry name" value="PRK04334.1-2"/>
    <property type="match status" value="1"/>
</dbReference>
<dbReference type="InterPro" id="IPR003374">
    <property type="entry name" value="ApbE-like_sf"/>
</dbReference>
<dbReference type="Proteomes" id="UP001597135">
    <property type="component" value="Unassembled WGS sequence"/>
</dbReference>
<organism evidence="1 2">
    <name type="scientific">Litorisediminicola beolgyonensis</name>
    <dbReference type="NCBI Taxonomy" id="1173614"/>
    <lineage>
        <taxon>Bacteria</taxon>
        <taxon>Pseudomonadati</taxon>
        <taxon>Pseudomonadota</taxon>
        <taxon>Alphaproteobacteria</taxon>
        <taxon>Rhodobacterales</taxon>
        <taxon>Paracoccaceae</taxon>
        <taxon>Litorisediminicola</taxon>
    </lineage>
</organism>
<dbReference type="InterPro" id="IPR007183">
    <property type="entry name" value="UPF0280"/>
</dbReference>
<dbReference type="SUPFAM" id="SSF143631">
    <property type="entry name" value="ApbE-like"/>
    <property type="match status" value="1"/>
</dbReference>
<accession>A0ABW3ZHF2</accession>
<dbReference type="PIRSF" id="PIRSF006421">
    <property type="entry name" value="UCP006421"/>
    <property type="match status" value="1"/>
</dbReference>
<evidence type="ECO:0000313" key="2">
    <source>
        <dbReference type="Proteomes" id="UP001597135"/>
    </source>
</evidence>
<comment type="caution">
    <text evidence="1">The sequence shown here is derived from an EMBL/GenBank/DDBJ whole genome shotgun (WGS) entry which is preliminary data.</text>
</comment>
<reference evidence="2" key="1">
    <citation type="journal article" date="2019" name="Int. J. Syst. Evol. Microbiol.">
        <title>The Global Catalogue of Microorganisms (GCM) 10K type strain sequencing project: providing services to taxonomists for standard genome sequencing and annotation.</title>
        <authorList>
            <consortium name="The Broad Institute Genomics Platform"/>
            <consortium name="The Broad Institute Genome Sequencing Center for Infectious Disease"/>
            <person name="Wu L."/>
            <person name="Ma J."/>
        </authorList>
    </citation>
    <scope>NUCLEOTIDE SEQUENCE [LARGE SCALE GENOMIC DNA]</scope>
    <source>
        <strain evidence="2">CCUG 62953</strain>
    </source>
</reference>
<dbReference type="EMBL" id="JBHTMU010000013">
    <property type="protein sequence ID" value="MFD1342554.1"/>
    <property type="molecule type" value="Genomic_DNA"/>
</dbReference>
<dbReference type="RefSeq" id="WP_386802729.1">
    <property type="nucleotide sequence ID" value="NZ_JBHTMU010000013.1"/>
</dbReference>
<keyword evidence="2" id="KW-1185">Reference proteome</keyword>
<sequence length="284" mass="29477">MSGPVAAMLPGGRLHLQHGPIDLVIGAEGGREAAFRAAARRFETVLEELVGALELLRQPVSPAMTDPREETARRMVRAARTLAAREFLTPMAAVAGSVAETVLDAMRAAAPLRRAYVNNGGDIALHLAEGETYTAQIAGPDGQAFGRVTITANDPVRGIATSGRHGRSLSLGIADSVTVLAATASEADAAATLIANAVDLPGHPAITRRPANAVRDDSDLGTRAVVTACGALARADRDTALLGGLRRASDFRARGKIFGAALFLQGEARMLGPIDCPLETLTHA</sequence>
<protein>
    <submittedName>
        <fullName evidence="1">UPF0280 family protein</fullName>
    </submittedName>
</protein>
<evidence type="ECO:0000313" key="1">
    <source>
        <dbReference type="EMBL" id="MFD1342554.1"/>
    </source>
</evidence>
<dbReference type="Gene3D" id="3.10.520.10">
    <property type="entry name" value="ApbE-like domains"/>
    <property type="match status" value="1"/>
</dbReference>
<gene>
    <name evidence="1" type="ORF">ACFQ4E_09005</name>
</gene>
<proteinExistence type="predicted"/>